<dbReference type="EMBL" id="CAJOBR010003557">
    <property type="protein sequence ID" value="CAF4742715.1"/>
    <property type="molecule type" value="Genomic_DNA"/>
</dbReference>
<dbReference type="Proteomes" id="UP000663862">
    <property type="component" value="Unassembled WGS sequence"/>
</dbReference>
<evidence type="ECO:0000313" key="7">
    <source>
        <dbReference type="Proteomes" id="UP000663833"/>
    </source>
</evidence>
<dbReference type="Proteomes" id="UP000663872">
    <property type="component" value="Unassembled WGS sequence"/>
</dbReference>
<accession>A0A818D9C9</accession>
<evidence type="ECO:0000313" key="2">
    <source>
        <dbReference type="EMBL" id="CAF3532708.1"/>
    </source>
</evidence>
<comment type="caution">
    <text evidence="1">The sequence shown here is derived from an EMBL/GenBank/DDBJ whole genome shotgun (WGS) entry which is preliminary data.</text>
</comment>
<dbReference type="EMBL" id="CAJNYT010003167">
    <property type="protein sequence ID" value="CAF3532708.1"/>
    <property type="molecule type" value="Genomic_DNA"/>
</dbReference>
<dbReference type="Proteomes" id="UP000663848">
    <property type="component" value="Unassembled WGS sequence"/>
</dbReference>
<dbReference type="Proteomes" id="UP000663869">
    <property type="component" value="Unassembled WGS sequence"/>
</dbReference>
<dbReference type="Proteomes" id="UP000663833">
    <property type="component" value="Unassembled WGS sequence"/>
</dbReference>
<reference evidence="1" key="1">
    <citation type="submission" date="2021-02" db="EMBL/GenBank/DDBJ databases">
        <authorList>
            <person name="Nowell W R."/>
        </authorList>
    </citation>
    <scope>NUCLEOTIDE SEQUENCE</scope>
</reference>
<organism evidence="1 7">
    <name type="scientific">Rotaria socialis</name>
    <dbReference type="NCBI Taxonomy" id="392032"/>
    <lineage>
        <taxon>Eukaryota</taxon>
        <taxon>Metazoa</taxon>
        <taxon>Spiralia</taxon>
        <taxon>Gnathifera</taxon>
        <taxon>Rotifera</taxon>
        <taxon>Eurotatoria</taxon>
        <taxon>Bdelloidea</taxon>
        <taxon>Philodinida</taxon>
        <taxon>Philodinidae</taxon>
        <taxon>Rotaria</taxon>
    </lineage>
</organism>
<evidence type="ECO:0000313" key="3">
    <source>
        <dbReference type="EMBL" id="CAF3689966.1"/>
    </source>
</evidence>
<gene>
    <name evidence="3" type="ORF">FME351_LOCUS26987</name>
    <name evidence="2" type="ORF">GRG538_LOCUS19352</name>
    <name evidence="4" type="ORF">HFQ381_LOCUS19136</name>
    <name evidence="1" type="ORF">LUA448_LOCUS21059</name>
    <name evidence="6" type="ORF">QYT958_LOCUS20440</name>
    <name evidence="5" type="ORF">TSG867_LOCUS17562</name>
</gene>
<sequence>MSTARNIVSADVFDQNLEHVALLSNELLPSEYFTKALAEFCDHAAYHSDVHSISMPIILLNMAATSTEKSGIWRSNVERFPLNLYSLLVGNSSFGKSKLLRLITYGLQVISDAFPHKFQSSAHDNSHSFPVYKDATCAGIIASVNGSTRVLISEEADVLLPSIGAVLPSPFINKDVPTVKSEARVEMMKMFDGDCHMRKLKGSISKMDSFKHSFIGASSGGVIVTALQRKSNGSQVDAFFERLIIWCLRPTPLMFVPESEKKKPEMHKFPSFEEFYVILGWFENFELYYDVESDKMMMDYGVLSLFQNSRILVEFRNEWHNKIPFL</sequence>
<name>A0A818D9C9_9BILA</name>
<proteinExistence type="predicted"/>
<evidence type="ECO:0000313" key="1">
    <source>
        <dbReference type="EMBL" id="CAF3439611.1"/>
    </source>
</evidence>
<dbReference type="Proteomes" id="UP000663851">
    <property type="component" value="Unassembled WGS sequence"/>
</dbReference>
<dbReference type="EMBL" id="CAJNYD010002707">
    <property type="protein sequence ID" value="CAF3439611.1"/>
    <property type="molecule type" value="Genomic_DNA"/>
</dbReference>
<dbReference type="AlphaFoldDB" id="A0A818D9C9"/>
<evidence type="ECO:0000313" key="5">
    <source>
        <dbReference type="EMBL" id="CAF4458122.1"/>
    </source>
</evidence>
<protein>
    <submittedName>
        <fullName evidence="1">Uncharacterized protein</fullName>
    </submittedName>
</protein>
<dbReference type="EMBL" id="CAJOBQ010001124">
    <property type="protein sequence ID" value="CAF4458122.1"/>
    <property type="molecule type" value="Genomic_DNA"/>
</dbReference>
<evidence type="ECO:0000313" key="4">
    <source>
        <dbReference type="EMBL" id="CAF4386975.1"/>
    </source>
</evidence>
<evidence type="ECO:0000313" key="6">
    <source>
        <dbReference type="EMBL" id="CAF4742715.1"/>
    </source>
</evidence>
<dbReference type="EMBL" id="CAJOBO010001529">
    <property type="protein sequence ID" value="CAF4386975.1"/>
    <property type="molecule type" value="Genomic_DNA"/>
</dbReference>
<dbReference type="EMBL" id="CAJNYU010003642">
    <property type="protein sequence ID" value="CAF3689966.1"/>
    <property type="molecule type" value="Genomic_DNA"/>
</dbReference>